<dbReference type="InterPro" id="IPR013769">
    <property type="entry name" value="Band3_cytoplasmic_dom"/>
</dbReference>
<feature type="region of interest" description="Disordered" evidence="13">
    <location>
        <begin position="419"/>
        <end position="453"/>
    </location>
</feature>
<comment type="caution">
    <text evidence="16">The sequence shown here is derived from an EMBL/GenBank/DDBJ whole genome shotgun (WGS) entry which is preliminary data.</text>
</comment>
<comment type="catalytic activity">
    <reaction evidence="10">
        <text>hydrogencarbonate(in) + chloride(out) = hydrogencarbonate(out) + chloride(in)</text>
        <dbReference type="Rhea" id="RHEA:72363"/>
        <dbReference type="ChEBI" id="CHEBI:17544"/>
        <dbReference type="ChEBI" id="CHEBI:17996"/>
    </reaction>
</comment>
<dbReference type="Gene3D" id="3.40.930.10">
    <property type="entry name" value="Mannitol-specific EII, Chain A"/>
    <property type="match status" value="1"/>
</dbReference>
<evidence type="ECO:0000256" key="11">
    <source>
        <dbReference type="RuleBase" id="RU362035"/>
    </source>
</evidence>
<dbReference type="InterPro" id="IPR016152">
    <property type="entry name" value="PTrfase/Anion_transptr"/>
</dbReference>
<feature type="transmembrane region" description="Helical" evidence="11">
    <location>
        <begin position="1483"/>
        <end position="1501"/>
    </location>
</feature>
<dbReference type="Gene3D" id="1.10.287.570">
    <property type="entry name" value="Helical hairpin bin"/>
    <property type="match status" value="1"/>
</dbReference>
<feature type="region of interest" description="Disordered" evidence="13">
    <location>
        <begin position="508"/>
        <end position="553"/>
    </location>
</feature>
<feature type="coiled-coil region" evidence="12">
    <location>
        <begin position="982"/>
        <end position="1013"/>
    </location>
</feature>
<dbReference type="GO" id="GO:0005886">
    <property type="term" value="C:plasma membrane"/>
    <property type="evidence" value="ECO:0007669"/>
    <property type="project" value="UniProtKB-SubCell"/>
</dbReference>
<dbReference type="EMBL" id="CAJPWZ010000459">
    <property type="protein sequence ID" value="CAG2193228.1"/>
    <property type="molecule type" value="Genomic_DNA"/>
</dbReference>
<evidence type="ECO:0000256" key="13">
    <source>
        <dbReference type="SAM" id="MobiDB-lite"/>
    </source>
</evidence>
<evidence type="ECO:0000256" key="12">
    <source>
        <dbReference type="SAM" id="Coils"/>
    </source>
</evidence>
<sequence length="1586" mass="179754">MSIGKCDMGYRYFPLCKKTMALLGRDNSEDLNYIKETEPFLSTSSSHGGSLESNGRQDIAPLPGPIPCVSTAPVPFSQLEEEYRPRLSSFRSSFNEDVEKLFSMPEKFDIAALSSGSELVTSNRSDPNFQIGAQVMEKQFLEDIEVENFSNHRTSRFPHQHHPLKAMRSKSFKHAPPSQEKVKKKKKKKKRKMKTPKSFPSRSAILSPTIHEVENEEDHSLHLSSSSSYETDGMESETERQENGITYTLMDTGMHQPESGNFKEVERPDSVDLIEKERSTFRDLISSDTKRDDAVTELNRQGSEPNDFKLDLSDDDNLKDSPAIILTSPSPVHFEYPTSPVNSSALKPQFQLGPVSSGASSAEDIQHLGKVWPIKKSGNGSKDDDKVVFYFGDTESVSSKQNTPKKTFYLADENSLSSRKKESEVGSFNSVTSSMSNPADTESIYSGTSVSQGPPDTNWIDVLSDASVEPLLSQSASQEGAKSIKEAVGSSKVKFHMGADSYSNLEALDKENDPSVEQAVHNQNRRGSRSKDGRPHKHRHHHHHHEHYKQEDLLLRRQKGSEVHLDKKLQRVPTEADEANLLQTADLDEMASHRLENLQGIRRHKINRKKRNAMASIVHIGKTDKGKKKFYKEPKKKFDHSPHEVFVELDELYVGESKEFEWREKARWIKFEEDVEEGAERWGKPHVASLSFHSLLELRRGLENGTMLLDIEATDLPTIVNNIIDSMIIHDQIKPENKGNILRTLLLKHKHVGQRENFIRRNFSYMNLRGLDRYRHQSTKHSLMKSLSTASFNSEASRNSLDHKDKNFSRQDSVREKLLDENHDNKGKLEFVKVDVDNNMPSDGVHIGIAPAQDPRQKNIQDIMRRIPKGAEATTVLVGCVDYLTKPAVAFVRLAEGQYLDNLTEVPLPVRFLFLLLGPENSGMDYHEVGRSISTLMSNQHFHDVAYKAESRSELLGAINEFLDESIVLPPGDWDQKTLLPIMDMARKKARQKRKKQQKEEEKQALLEKEKKDKIPLDPLKRTKKIFGGLYYDIKRRYPHYISDFKDGFNLKCLAAIVFIFFACFAPCIAFGGLLSEKTYDYLGVKETVISTSVCGIIFALLAGQPLMLVGATGPVLVFEQSLYMFCKNNNIEFLTMRVWIGFWVMLISIVAVAAESSVLVRHISRFTEEIFAILISLIFIFEVIKKIDETFKDHPLLLDYCAKDNLTNLSSNSNVTLHSVLNVTSLPGYTLANDSFQEEAESDTHYNKYLHYKEVTNRPNTALMSTILTLGTFLIAYFLRIFRNSKFLGRRARRALGDFGNVFLFLYFQARRALGDFGNVIFISLFSGEKSKLQVPPTLEPTLKRGWVVNPVGTKKRFEVYIIFASFIPAALIFLLLYLETQITEMILNKKEFKMKKGSGFHLDMILVGVMTFMCSLFGLPWMCPATVRTIAHVSALSVMSRHHAPGEKPKLMEVKEQRVTALVMNIVIGISLFWEPVLKAVPMAVLFGVFLYLGISSLSGVKTMKMHLFTIIQLVLLVLLLIIKSTAAALAFPLFVILLVPLRMRGLPKIFTGQELHELDQEEEDSDDEDIDDPDFYQLAHMPV</sequence>
<keyword evidence="5" id="KW-0039">Anion exchange</keyword>
<evidence type="ECO:0000256" key="6">
    <source>
        <dbReference type="ARBA" id="ARBA00022692"/>
    </source>
</evidence>
<feature type="transmembrane region" description="Helical" evidence="11">
    <location>
        <begin position="1137"/>
        <end position="1155"/>
    </location>
</feature>
<dbReference type="InterPro" id="IPR003020">
    <property type="entry name" value="HCO3_transpt_euk"/>
</dbReference>
<evidence type="ECO:0000259" key="14">
    <source>
        <dbReference type="Pfam" id="PF00955"/>
    </source>
</evidence>
<dbReference type="SMR" id="A0A8S3Q8I7"/>
<evidence type="ECO:0000256" key="3">
    <source>
        <dbReference type="ARBA" id="ARBA00022448"/>
    </source>
</evidence>
<dbReference type="GO" id="GO:0005452">
    <property type="term" value="F:solute:inorganic anion antiporter activity"/>
    <property type="evidence" value="ECO:0007669"/>
    <property type="project" value="InterPro"/>
</dbReference>
<dbReference type="InterPro" id="IPR001717">
    <property type="entry name" value="Anion_exchange"/>
</dbReference>
<comment type="similarity">
    <text evidence="2 11">Belongs to the anion exchanger (TC 2.A.31) family.</text>
</comment>
<evidence type="ECO:0000256" key="8">
    <source>
        <dbReference type="ARBA" id="ARBA00023065"/>
    </source>
</evidence>
<dbReference type="SUPFAM" id="SSF55804">
    <property type="entry name" value="Phoshotransferase/anion transport protein"/>
    <property type="match status" value="1"/>
</dbReference>
<feature type="domain" description="Bicarbonate transporter-like transmembrane" evidence="14">
    <location>
        <begin position="1025"/>
        <end position="1504"/>
    </location>
</feature>
<dbReference type="OrthoDB" id="1735926at2759"/>
<evidence type="ECO:0000256" key="9">
    <source>
        <dbReference type="ARBA" id="ARBA00023136"/>
    </source>
</evidence>
<keyword evidence="9 11" id="KW-0472">Membrane</keyword>
<feature type="compositionally biased region" description="Basic residues" evidence="13">
    <location>
        <begin position="182"/>
        <end position="195"/>
    </location>
</feature>
<comment type="subcellular location">
    <subcellularLocation>
        <location evidence="1">Cell membrane</location>
        <topology evidence="1">Multi-pass membrane protein</topology>
    </subcellularLocation>
    <subcellularLocation>
        <location evidence="11">Membrane</location>
        <topology evidence="11">Multi-pass membrane protein</topology>
    </subcellularLocation>
</comment>
<feature type="transmembrane region" description="Helical" evidence="11">
    <location>
        <begin position="1459"/>
        <end position="1476"/>
    </location>
</feature>
<evidence type="ECO:0000256" key="10">
    <source>
        <dbReference type="ARBA" id="ARBA00049347"/>
    </source>
</evidence>
<dbReference type="PRINTS" id="PR00165">
    <property type="entry name" value="ANIONEXCHNGR"/>
</dbReference>
<keyword evidence="6 11" id="KW-0812">Transmembrane</keyword>
<feature type="transmembrane region" description="Helical" evidence="11">
    <location>
        <begin position="1054"/>
        <end position="1076"/>
    </location>
</feature>
<evidence type="ECO:0000256" key="4">
    <source>
        <dbReference type="ARBA" id="ARBA00022475"/>
    </source>
</evidence>
<accession>A0A8S3Q8I7</accession>
<dbReference type="PRINTS" id="PR01231">
    <property type="entry name" value="HCO3TRNSPORT"/>
</dbReference>
<keyword evidence="7 11" id="KW-1133">Transmembrane helix</keyword>
<dbReference type="GO" id="GO:0015701">
    <property type="term" value="P:bicarbonate transport"/>
    <property type="evidence" value="ECO:0007669"/>
    <property type="project" value="TreeGrafter"/>
</dbReference>
<organism evidence="16 17">
    <name type="scientific">Mytilus edulis</name>
    <name type="common">Blue mussel</name>
    <dbReference type="NCBI Taxonomy" id="6550"/>
    <lineage>
        <taxon>Eukaryota</taxon>
        <taxon>Metazoa</taxon>
        <taxon>Spiralia</taxon>
        <taxon>Lophotrochozoa</taxon>
        <taxon>Mollusca</taxon>
        <taxon>Bivalvia</taxon>
        <taxon>Autobranchia</taxon>
        <taxon>Pteriomorphia</taxon>
        <taxon>Mytilida</taxon>
        <taxon>Mytiloidea</taxon>
        <taxon>Mytilidae</taxon>
        <taxon>Mytilinae</taxon>
        <taxon>Mytilus</taxon>
    </lineage>
</organism>
<feature type="transmembrane region" description="Helical" evidence="11">
    <location>
        <begin position="1263"/>
        <end position="1283"/>
    </location>
</feature>
<evidence type="ECO:0000256" key="2">
    <source>
        <dbReference type="ARBA" id="ARBA00010993"/>
    </source>
</evidence>
<feature type="transmembrane region" description="Helical" evidence="11">
    <location>
        <begin position="1513"/>
        <end position="1542"/>
    </location>
</feature>
<protein>
    <recommendedName>
        <fullName evidence="11">Anion exchange protein</fullName>
    </recommendedName>
</protein>
<name>A0A8S3Q8I7_MYTED</name>
<dbReference type="GO" id="GO:0008509">
    <property type="term" value="F:monoatomic anion transmembrane transporter activity"/>
    <property type="evidence" value="ECO:0007669"/>
    <property type="project" value="InterPro"/>
</dbReference>
<reference evidence="16" key="1">
    <citation type="submission" date="2021-03" db="EMBL/GenBank/DDBJ databases">
        <authorList>
            <person name="Bekaert M."/>
        </authorList>
    </citation>
    <scope>NUCLEOTIDE SEQUENCE</scope>
</reference>
<keyword evidence="17" id="KW-1185">Reference proteome</keyword>
<keyword evidence="4" id="KW-1003">Cell membrane</keyword>
<feature type="compositionally biased region" description="Basic residues" evidence="13">
    <location>
        <begin position="523"/>
        <end position="547"/>
    </location>
</feature>
<dbReference type="FunFam" id="3.40.930.10:FF:000020">
    <property type="entry name" value="Anion exchange protein"/>
    <property type="match status" value="1"/>
</dbReference>
<dbReference type="InterPro" id="IPR011531">
    <property type="entry name" value="HCO3_transpt-like_TM_dom"/>
</dbReference>
<dbReference type="PANTHER" id="PTHR11453:SF47">
    <property type="entry name" value="ANION EXCHANGE PROTEIN"/>
    <property type="match status" value="1"/>
</dbReference>
<dbReference type="PANTHER" id="PTHR11453">
    <property type="entry name" value="ANION EXCHANGE PROTEIN"/>
    <property type="match status" value="1"/>
</dbReference>
<dbReference type="GO" id="GO:0051453">
    <property type="term" value="P:regulation of intracellular pH"/>
    <property type="evidence" value="ECO:0007669"/>
    <property type="project" value="TreeGrafter"/>
</dbReference>
<evidence type="ECO:0000313" key="16">
    <source>
        <dbReference type="EMBL" id="CAG2193228.1"/>
    </source>
</evidence>
<feature type="region of interest" description="Disordered" evidence="13">
    <location>
        <begin position="289"/>
        <end position="313"/>
    </location>
</feature>
<proteinExistence type="inferred from homology"/>
<feature type="domain" description="Band 3 cytoplasmic" evidence="15">
    <location>
        <begin position="643"/>
        <end position="975"/>
    </location>
</feature>
<dbReference type="Pfam" id="PF07565">
    <property type="entry name" value="Band_3_cyto"/>
    <property type="match status" value="1"/>
</dbReference>
<dbReference type="Proteomes" id="UP000683360">
    <property type="component" value="Unassembled WGS sequence"/>
</dbReference>
<feature type="transmembrane region" description="Helical" evidence="11">
    <location>
        <begin position="1088"/>
        <end position="1117"/>
    </location>
</feature>
<feature type="compositionally biased region" description="Basic residues" evidence="13">
    <location>
        <begin position="154"/>
        <end position="173"/>
    </location>
</feature>
<keyword evidence="8 11" id="KW-0406">Ion transport</keyword>
<dbReference type="FunFam" id="1.10.287.570:FF:000001">
    <property type="entry name" value="Anion exchange protein"/>
    <property type="match status" value="1"/>
</dbReference>
<evidence type="ECO:0000256" key="5">
    <source>
        <dbReference type="ARBA" id="ARBA00022681"/>
    </source>
</evidence>
<evidence type="ECO:0000313" key="17">
    <source>
        <dbReference type="Proteomes" id="UP000683360"/>
    </source>
</evidence>
<feature type="compositionally biased region" description="Polar residues" evidence="13">
    <location>
        <begin position="426"/>
        <end position="453"/>
    </location>
</feature>
<evidence type="ECO:0000259" key="15">
    <source>
        <dbReference type="Pfam" id="PF07565"/>
    </source>
</evidence>
<dbReference type="NCBIfam" id="TIGR00834">
    <property type="entry name" value="ae"/>
    <property type="match status" value="1"/>
</dbReference>
<evidence type="ECO:0000256" key="7">
    <source>
        <dbReference type="ARBA" id="ARBA00022989"/>
    </source>
</evidence>
<feature type="transmembrane region" description="Helical" evidence="11">
    <location>
        <begin position="1361"/>
        <end position="1380"/>
    </location>
</feature>
<feature type="region of interest" description="Disordered" evidence="13">
    <location>
        <begin position="154"/>
        <end position="240"/>
    </location>
</feature>
<dbReference type="Pfam" id="PF00955">
    <property type="entry name" value="HCO3_cotransp"/>
    <property type="match status" value="1"/>
</dbReference>
<keyword evidence="12" id="KW-0175">Coiled coil</keyword>
<evidence type="ECO:0000256" key="1">
    <source>
        <dbReference type="ARBA" id="ARBA00004651"/>
    </source>
</evidence>
<feature type="transmembrane region" description="Helical" evidence="11">
    <location>
        <begin position="1167"/>
        <end position="1185"/>
    </location>
</feature>
<feature type="transmembrane region" description="Helical" evidence="11">
    <location>
        <begin position="1401"/>
        <end position="1421"/>
    </location>
</feature>
<gene>
    <name evidence="16" type="ORF">MEDL_8219</name>
</gene>
<keyword evidence="3 11" id="KW-0813">Transport</keyword>